<name>A0A6J4G9V3_9FLAO</name>
<accession>A0A6J4G9V3</accession>
<dbReference type="AlphaFoldDB" id="A0A6J4G9V3"/>
<proteinExistence type="predicted"/>
<reference evidence="1 2" key="1">
    <citation type="submission" date="2020-02" db="EMBL/GenBank/DDBJ databases">
        <authorList>
            <person name="Criscuolo A."/>
        </authorList>
    </citation>
    <scope>NUCLEOTIDE SEQUENCE [LARGE SCALE GENOMIC DNA]</scope>
    <source>
        <strain evidence="1">CIP105534</strain>
    </source>
</reference>
<protein>
    <recommendedName>
        <fullName evidence="3">DUF3037 domain-containing protein</fullName>
    </recommendedName>
</protein>
<evidence type="ECO:0008006" key="3">
    <source>
        <dbReference type="Google" id="ProtNLM"/>
    </source>
</evidence>
<dbReference type="InterPro" id="IPR021398">
    <property type="entry name" value="DUF3037"/>
</dbReference>
<dbReference type="Proteomes" id="UP000479938">
    <property type="component" value="Unassembled WGS sequence"/>
</dbReference>
<sequence>MQDSHLYEYAVIRVVPRVEREEFLNIGIILFCKRAKFIKVLHHINDAKIAALSNDFDIEQLHCNVIALEKIVNGTKDSGPIGAMEIPERFRWLTAIRSSAIQTSRPHSGLSQDLEKTIQRLFEELVL</sequence>
<evidence type="ECO:0000313" key="2">
    <source>
        <dbReference type="Proteomes" id="UP000479938"/>
    </source>
</evidence>
<dbReference type="Pfam" id="PF11236">
    <property type="entry name" value="DUF3037"/>
    <property type="match status" value="1"/>
</dbReference>
<evidence type="ECO:0000313" key="1">
    <source>
        <dbReference type="EMBL" id="CAA9194847.1"/>
    </source>
</evidence>
<dbReference type="RefSeq" id="WP_173969129.1">
    <property type="nucleotide sequence ID" value="NZ_CADCSU010000029.1"/>
</dbReference>
<organism evidence="1 2">
    <name type="scientific">Flavobacterium bizetiae</name>
    <dbReference type="NCBI Taxonomy" id="2704140"/>
    <lineage>
        <taxon>Bacteria</taxon>
        <taxon>Pseudomonadati</taxon>
        <taxon>Bacteroidota</taxon>
        <taxon>Flavobacteriia</taxon>
        <taxon>Flavobacteriales</taxon>
        <taxon>Flavobacteriaceae</taxon>
        <taxon>Flavobacterium</taxon>
    </lineage>
</organism>
<gene>
    <name evidence="1" type="ORF">FLA105534_00347</name>
</gene>
<dbReference type="EMBL" id="CADCSU010000029">
    <property type="protein sequence ID" value="CAA9194847.1"/>
    <property type="molecule type" value="Genomic_DNA"/>
</dbReference>
<keyword evidence="2" id="KW-1185">Reference proteome</keyword>